<feature type="region of interest" description="Disordered" evidence="10">
    <location>
        <begin position="132"/>
        <end position="166"/>
    </location>
</feature>
<keyword evidence="8 9" id="KW-0472">Membrane</keyword>
<comment type="function">
    <text evidence="9">Part of the Sec protein translocase complex. Interacts with the SecYEG preprotein conducting channel. SecDF uses the proton motive force (PMF) to complete protein translocation after the ATP-dependent function of SecA.</text>
</comment>
<dbReference type="InterPro" id="IPR048634">
    <property type="entry name" value="SecD_SecF_C"/>
</dbReference>
<evidence type="ECO:0000256" key="2">
    <source>
        <dbReference type="ARBA" id="ARBA00022448"/>
    </source>
</evidence>
<dbReference type="InterPro" id="IPR022813">
    <property type="entry name" value="SecD/SecF_arch_bac"/>
</dbReference>
<dbReference type="Pfam" id="PF21760">
    <property type="entry name" value="SecD_1st"/>
    <property type="match status" value="1"/>
</dbReference>
<feature type="transmembrane region" description="Helical" evidence="9">
    <location>
        <begin position="392"/>
        <end position="415"/>
    </location>
</feature>
<evidence type="ECO:0000256" key="3">
    <source>
        <dbReference type="ARBA" id="ARBA00022475"/>
    </source>
</evidence>
<keyword evidence="3 9" id="KW-1003">Cell membrane</keyword>
<comment type="subcellular location">
    <subcellularLocation>
        <location evidence="1 9">Cell membrane</location>
        <topology evidence="1 9">Multi-pass membrane protein</topology>
    </subcellularLocation>
</comment>
<protein>
    <recommendedName>
        <fullName evidence="9">Protein translocase subunit SecD</fullName>
    </recommendedName>
</protein>
<dbReference type="Proteomes" id="UP001230289">
    <property type="component" value="Unassembled WGS sequence"/>
</dbReference>
<feature type="transmembrane region" description="Helical" evidence="9">
    <location>
        <begin position="444"/>
        <end position="461"/>
    </location>
</feature>
<dbReference type="RefSeq" id="WP_308487680.1">
    <property type="nucleotide sequence ID" value="NZ_JAVFCB010000001.1"/>
</dbReference>
<evidence type="ECO:0000259" key="11">
    <source>
        <dbReference type="Pfam" id="PF02355"/>
    </source>
</evidence>
<keyword evidence="15" id="KW-1185">Reference proteome</keyword>
<evidence type="ECO:0000256" key="7">
    <source>
        <dbReference type="ARBA" id="ARBA00023010"/>
    </source>
</evidence>
<dbReference type="Pfam" id="PF22599">
    <property type="entry name" value="SecDF_P1_head"/>
    <property type="match status" value="1"/>
</dbReference>
<sequence>MASSSPVKHAWRVLLGLLIATGVLFAINAGGVLFSKSSWTPALALDLQGGTQIILSAQTPNGSAPTSDQLDQAAQIIRQRVDASGVGEADITTEGGRNIVVQIPGKADDATRNRIQASAKLELRPVLAATDPATSFVGQDGKQTPYPTAGPDLASTPSPKPTDGSDLSWVTPKLQAQFLSYDCKTKRDASRLPADQPLIACDENGQAKYLLGPVALDGTSISDAISGMNQQNGQWEVNLTFDSKGTKIFGDVSQRLYAYKGQGLSPRDQFAFVLDGSVVSAPSMNGIILDGRPSISGSFTQETAKTLADQLKYGALPLSFKVESSDTISATLGSQQLQIGLIAGLIGLALVAAYSLLSYRALGFVIVASIAVMAVLTYIIISILAWRIGFRLSLAGVAGLIVSIGFTADSFIVYFERIRDELRDGKSITGAVEDGWGRAKRTIYISKSINVLAAVVLYILADATVKGFAFTLGLTTLIDVSIFVIFTHPVMQILARTRFFGDGHPLSGMDPEALGAVYRTRTQYREVATASQGKAARAARSRGEAERRQTIAERKRAEALASAESGSSRSGNEEND</sequence>
<evidence type="ECO:0000259" key="13">
    <source>
        <dbReference type="Pfam" id="PF22599"/>
    </source>
</evidence>
<feature type="compositionally biased region" description="Basic and acidic residues" evidence="10">
    <location>
        <begin position="541"/>
        <end position="558"/>
    </location>
</feature>
<evidence type="ECO:0000256" key="8">
    <source>
        <dbReference type="ARBA" id="ARBA00023136"/>
    </source>
</evidence>
<dbReference type="InterPro" id="IPR054384">
    <property type="entry name" value="SecDF_P1_head"/>
</dbReference>
<comment type="similarity">
    <text evidence="9">Belongs to the SecD/SecF family. SecD subfamily.</text>
</comment>
<evidence type="ECO:0000313" key="15">
    <source>
        <dbReference type="Proteomes" id="UP001230289"/>
    </source>
</evidence>
<feature type="domain" description="Protein translocase subunit SecDF P1" evidence="12">
    <location>
        <begin position="70"/>
        <end position="126"/>
    </location>
</feature>
<dbReference type="EMBL" id="JAVFCB010000001">
    <property type="protein sequence ID" value="MDQ4212753.1"/>
    <property type="molecule type" value="Genomic_DNA"/>
</dbReference>
<evidence type="ECO:0000256" key="9">
    <source>
        <dbReference type="HAMAP-Rule" id="MF_01463"/>
    </source>
</evidence>
<evidence type="ECO:0000256" key="4">
    <source>
        <dbReference type="ARBA" id="ARBA00022692"/>
    </source>
</evidence>
<feature type="transmembrane region" description="Helical" evidence="9">
    <location>
        <begin position="364"/>
        <end position="386"/>
    </location>
</feature>
<dbReference type="NCBIfam" id="TIGR00916">
    <property type="entry name" value="2A0604s01"/>
    <property type="match status" value="1"/>
</dbReference>
<evidence type="ECO:0000256" key="1">
    <source>
        <dbReference type="ARBA" id="ARBA00004651"/>
    </source>
</evidence>
<dbReference type="Gene3D" id="3.30.1360.200">
    <property type="match status" value="1"/>
</dbReference>
<dbReference type="InterPro" id="IPR055344">
    <property type="entry name" value="SecD_SecF_C_bact"/>
</dbReference>
<keyword evidence="5 9" id="KW-0653">Protein transport</keyword>
<evidence type="ECO:0000313" key="14">
    <source>
        <dbReference type="EMBL" id="MDQ4212753.1"/>
    </source>
</evidence>
<comment type="caution">
    <text evidence="14">The sequence shown here is derived from an EMBL/GenBank/DDBJ whole genome shotgun (WGS) entry which is preliminary data.</text>
</comment>
<feature type="domain" description="Protein export membrane protein SecD/SecF C-terminal" evidence="11">
    <location>
        <begin position="319"/>
        <end position="483"/>
    </location>
</feature>
<feature type="domain" description="SecDF P1 head subdomain" evidence="13">
    <location>
        <begin position="205"/>
        <end position="317"/>
    </location>
</feature>
<dbReference type="SUPFAM" id="SSF82866">
    <property type="entry name" value="Multidrug efflux transporter AcrB transmembrane domain"/>
    <property type="match status" value="1"/>
</dbReference>
<feature type="transmembrane region" description="Helical" evidence="9">
    <location>
        <begin position="467"/>
        <end position="486"/>
    </location>
</feature>
<dbReference type="HAMAP" id="MF_01463_B">
    <property type="entry name" value="SecD_B"/>
    <property type="match status" value="1"/>
</dbReference>
<dbReference type="PANTHER" id="PTHR30081">
    <property type="entry name" value="PROTEIN-EXPORT MEMBRANE PROTEIN SEC"/>
    <property type="match status" value="1"/>
</dbReference>
<evidence type="ECO:0000256" key="5">
    <source>
        <dbReference type="ARBA" id="ARBA00022927"/>
    </source>
</evidence>
<accession>A0ABU0XCC6</accession>
<comment type="caution">
    <text evidence="9">Lacks conserved residue(s) required for the propagation of feature annotation.</text>
</comment>
<comment type="subunit">
    <text evidence="9">Forms a complex with SecF. Part of the essential Sec protein translocation apparatus which comprises SecA, SecYEG and auxiliary proteins SecDF. Other proteins may also be involved.</text>
</comment>
<reference evidence="14 15" key="1">
    <citation type="submission" date="2023-08" db="EMBL/GenBank/DDBJ databases">
        <title>Microbacterium sp. nov., isolated from a waste landfill.</title>
        <authorList>
            <person name="Wen W."/>
        </authorList>
    </citation>
    <scope>NUCLEOTIDE SEQUENCE [LARGE SCALE GENOMIC DNA]</scope>
    <source>
        <strain evidence="14 15">ASV81</strain>
    </source>
</reference>
<dbReference type="InterPro" id="IPR048631">
    <property type="entry name" value="SecD_1st"/>
</dbReference>
<evidence type="ECO:0000256" key="6">
    <source>
        <dbReference type="ARBA" id="ARBA00022989"/>
    </source>
</evidence>
<keyword evidence="4 9" id="KW-0812">Transmembrane</keyword>
<evidence type="ECO:0000256" key="10">
    <source>
        <dbReference type="SAM" id="MobiDB-lite"/>
    </source>
</evidence>
<keyword evidence="2 9" id="KW-0813">Transport</keyword>
<dbReference type="Pfam" id="PF02355">
    <property type="entry name" value="SecD_SecF_C"/>
    <property type="match status" value="1"/>
</dbReference>
<dbReference type="NCBIfam" id="TIGR01129">
    <property type="entry name" value="secD"/>
    <property type="match status" value="1"/>
</dbReference>
<dbReference type="PANTHER" id="PTHR30081:SF1">
    <property type="entry name" value="PROTEIN TRANSLOCASE SUBUNIT SECD"/>
    <property type="match status" value="1"/>
</dbReference>
<feature type="compositionally biased region" description="Low complexity" evidence="10">
    <location>
        <begin position="559"/>
        <end position="570"/>
    </location>
</feature>
<dbReference type="InterPro" id="IPR005791">
    <property type="entry name" value="SecD"/>
</dbReference>
<name>A0ABU0XCC6_9MICO</name>
<proteinExistence type="inferred from homology"/>
<feature type="region of interest" description="Disordered" evidence="10">
    <location>
        <begin position="529"/>
        <end position="576"/>
    </location>
</feature>
<feature type="compositionally biased region" description="Polar residues" evidence="10">
    <location>
        <begin position="132"/>
        <end position="146"/>
    </location>
</feature>
<evidence type="ECO:0000259" key="12">
    <source>
        <dbReference type="Pfam" id="PF21760"/>
    </source>
</evidence>
<gene>
    <name evidence="9 14" type="primary">secD</name>
    <name evidence="14" type="ORF">RBR11_02375</name>
</gene>
<keyword evidence="7 9" id="KW-0811">Translocation</keyword>
<feature type="transmembrane region" description="Helical" evidence="9">
    <location>
        <begin position="337"/>
        <end position="357"/>
    </location>
</feature>
<dbReference type="Gene3D" id="3.30.70.3220">
    <property type="match status" value="1"/>
</dbReference>
<organism evidence="14 15">
    <name type="scientific">Microbacterium capsulatum</name>
    <dbReference type="NCBI Taxonomy" id="3041921"/>
    <lineage>
        <taxon>Bacteria</taxon>
        <taxon>Bacillati</taxon>
        <taxon>Actinomycetota</taxon>
        <taxon>Actinomycetes</taxon>
        <taxon>Micrococcales</taxon>
        <taxon>Microbacteriaceae</taxon>
        <taxon>Microbacterium</taxon>
    </lineage>
</organism>
<keyword evidence="6 9" id="KW-1133">Transmembrane helix</keyword>